<evidence type="ECO:0000259" key="9">
    <source>
        <dbReference type="PROSITE" id="PS51779"/>
    </source>
</evidence>
<keyword evidence="2 8" id="KW-1003">Cell membrane</keyword>
<dbReference type="InterPro" id="IPR034746">
    <property type="entry name" value="POTRA"/>
</dbReference>
<dbReference type="HAMAP" id="MF_00912">
    <property type="entry name" value="DivIB"/>
    <property type="match status" value="1"/>
</dbReference>
<dbReference type="InterPro" id="IPR050487">
    <property type="entry name" value="FtsQ_DivIB"/>
</dbReference>
<dbReference type="GO" id="GO:0032153">
    <property type="term" value="C:cell division site"/>
    <property type="evidence" value="ECO:0007669"/>
    <property type="project" value="UniProtKB-UniRule"/>
</dbReference>
<feature type="transmembrane region" description="Helical" evidence="8">
    <location>
        <begin position="37"/>
        <end position="55"/>
    </location>
</feature>
<keyword evidence="7 8" id="KW-0131">Cell cycle</keyword>
<evidence type="ECO:0000256" key="7">
    <source>
        <dbReference type="ARBA" id="ARBA00023306"/>
    </source>
</evidence>
<keyword evidence="6 8" id="KW-0472">Membrane</keyword>
<comment type="subcellular location">
    <subcellularLocation>
        <location evidence="8">Cell membrane</location>
        <topology evidence="8">Single-pass type II membrane protein</topology>
    </subcellularLocation>
    <subcellularLocation>
        <location evidence="1">Membrane</location>
    </subcellularLocation>
    <text evidence="8">Localizes to the division septum.</text>
</comment>
<dbReference type="Pfam" id="PF03799">
    <property type="entry name" value="FtsQ_DivIB_C"/>
    <property type="match status" value="1"/>
</dbReference>
<dbReference type="InterPro" id="IPR005548">
    <property type="entry name" value="Cell_div_FtsQ/DivIB_C"/>
</dbReference>
<protein>
    <recommendedName>
        <fullName evidence="8">Cell division protein DivIB</fullName>
    </recommendedName>
</protein>
<keyword evidence="4 8" id="KW-0812">Transmembrane</keyword>
<name>A0A0V8GK86_9BACL</name>
<dbReference type="GO" id="GO:0005886">
    <property type="term" value="C:plasma membrane"/>
    <property type="evidence" value="ECO:0007669"/>
    <property type="project" value="UniProtKB-SubCell"/>
</dbReference>
<dbReference type="InterPro" id="IPR026580">
    <property type="entry name" value="DivIB"/>
</dbReference>
<evidence type="ECO:0000313" key="11">
    <source>
        <dbReference type="Proteomes" id="UP000053797"/>
    </source>
</evidence>
<evidence type="ECO:0000256" key="1">
    <source>
        <dbReference type="ARBA" id="ARBA00004370"/>
    </source>
</evidence>
<keyword evidence="5 8" id="KW-1133">Transmembrane helix</keyword>
<evidence type="ECO:0000256" key="2">
    <source>
        <dbReference type="ARBA" id="ARBA00022475"/>
    </source>
</evidence>
<gene>
    <name evidence="8" type="primary">divIB</name>
    <name evidence="10" type="ORF">AS033_04040</name>
</gene>
<dbReference type="Gene3D" id="3.10.20.310">
    <property type="entry name" value="membrane protein fhac"/>
    <property type="match status" value="1"/>
</dbReference>
<evidence type="ECO:0000256" key="4">
    <source>
        <dbReference type="ARBA" id="ARBA00022692"/>
    </source>
</evidence>
<feature type="domain" description="POTRA" evidence="9">
    <location>
        <begin position="60"/>
        <end position="129"/>
    </location>
</feature>
<proteinExistence type="inferred from homology"/>
<dbReference type="GO" id="GO:0043093">
    <property type="term" value="P:FtsZ-dependent cytokinesis"/>
    <property type="evidence" value="ECO:0007669"/>
    <property type="project" value="UniProtKB-UniRule"/>
</dbReference>
<keyword evidence="3 8" id="KW-0132">Cell division</keyword>
<dbReference type="Gene3D" id="3.40.50.10960">
    <property type="match status" value="1"/>
</dbReference>
<sequence length="259" mass="29266">MRERRAVGRPQEDENVRSLEDKIPYIREQRRKKANRRLIYVLILIGLLVGVVFYLQSSYSRVARFDIDGNLNVKTSDILKASGVKVNETHAFNVSEEDILERIERVPGIQEATMQKQFLHQYRVTVTEEKEIAYAKDKPGDRIVLADGTIIPGKSKEELFDAPILTGFTDQSLNRLTKELVKIEPKVRSRISEIVANDKTDKGGLKLFMTDGNTVLLSTSSFSNSLNEYVKVISALPKGKTGTITIDGGIYFKPYKGKK</sequence>
<evidence type="ECO:0000256" key="6">
    <source>
        <dbReference type="ARBA" id="ARBA00023136"/>
    </source>
</evidence>
<dbReference type="Pfam" id="PF08478">
    <property type="entry name" value="POTRA_1"/>
    <property type="match status" value="1"/>
</dbReference>
<evidence type="ECO:0000313" key="10">
    <source>
        <dbReference type="EMBL" id="KSU50559.1"/>
    </source>
</evidence>
<dbReference type="OrthoDB" id="1819027at2"/>
<organism evidence="10 11">
    <name type="scientific">Exiguobacterium indicum</name>
    <dbReference type="NCBI Taxonomy" id="296995"/>
    <lineage>
        <taxon>Bacteria</taxon>
        <taxon>Bacillati</taxon>
        <taxon>Bacillota</taxon>
        <taxon>Bacilli</taxon>
        <taxon>Bacillales</taxon>
        <taxon>Bacillales Family XII. Incertae Sedis</taxon>
        <taxon>Exiguobacterium</taxon>
    </lineage>
</organism>
<comment type="similarity">
    <text evidence="8">Belongs to the FtsQ/DivIB family. DivIB subfamily.</text>
</comment>
<dbReference type="SMR" id="A0A0V8GK86"/>
<comment type="caution">
    <text evidence="10">The sequence shown here is derived from an EMBL/GenBank/DDBJ whole genome shotgun (WGS) entry which is preliminary data.</text>
</comment>
<dbReference type="PROSITE" id="PS51779">
    <property type="entry name" value="POTRA"/>
    <property type="match status" value="1"/>
</dbReference>
<dbReference type="PANTHER" id="PTHR37820">
    <property type="entry name" value="CELL DIVISION PROTEIN DIVIB"/>
    <property type="match status" value="1"/>
</dbReference>
<dbReference type="RefSeq" id="WP_058264786.1">
    <property type="nucleotide sequence ID" value="NZ_FMYN01000001.1"/>
</dbReference>
<evidence type="ECO:0000256" key="3">
    <source>
        <dbReference type="ARBA" id="ARBA00022618"/>
    </source>
</evidence>
<dbReference type="EMBL" id="LNQL01000001">
    <property type="protein sequence ID" value="KSU50559.1"/>
    <property type="molecule type" value="Genomic_DNA"/>
</dbReference>
<evidence type="ECO:0000256" key="8">
    <source>
        <dbReference type="HAMAP-Rule" id="MF_00912"/>
    </source>
</evidence>
<comment type="function">
    <text evidence="8">Cell division protein that may be involved in stabilizing or promoting the assembly of the division complex.</text>
</comment>
<evidence type="ECO:0000256" key="5">
    <source>
        <dbReference type="ARBA" id="ARBA00022989"/>
    </source>
</evidence>
<dbReference type="InterPro" id="IPR013685">
    <property type="entry name" value="POTRA_FtsQ_type"/>
</dbReference>
<dbReference type="AlphaFoldDB" id="A0A0V8GK86"/>
<dbReference type="Proteomes" id="UP000053797">
    <property type="component" value="Unassembled WGS sequence"/>
</dbReference>
<dbReference type="PANTHER" id="PTHR37820:SF1">
    <property type="entry name" value="CELL DIVISION PROTEIN FTSQ"/>
    <property type="match status" value="1"/>
</dbReference>
<reference evidence="10 11" key="1">
    <citation type="journal article" date="2015" name="Int. J. Syst. Evol. Microbiol.">
        <title>Exiguobacterium enclense sp. nov., isolated from sediment.</title>
        <authorList>
            <person name="Dastager S.G."/>
            <person name="Mawlankar R."/>
            <person name="Sonalkar V.V."/>
            <person name="Thorat M.N."/>
            <person name="Mual P."/>
            <person name="Verma A."/>
            <person name="Krishnamurthi S."/>
            <person name="Tang S.K."/>
            <person name="Li W.J."/>
        </authorList>
    </citation>
    <scope>NUCLEOTIDE SEQUENCE [LARGE SCALE GENOMIC DNA]</scope>
    <source>
        <strain evidence="10 11">NIO-1109</strain>
    </source>
</reference>
<accession>A0A0V8GK86</accession>